<dbReference type="Proteomes" id="UP000032737">
    <property type="component" value="Chromosome"/>
</dbReference>
<accession>U4KSW1</accession>
<dbReference type="HOGENOM" id="CLU_157804_5_0_14"/>
<dbReference type="RefSeq" id="WP_030004489.1">
    <property type="nucleotide sequence ID" value="NC_022549.1"/>
</dbReference>
<dbReference type="OrthoDB" id="384830at2"/>
<evidence type="ECO:0000313" key="3">
    <source>
        <dbReference type="Proteomes" id="UP000032737"/>
    </source>
</evidence>
<dbReference type="InterPro" id="IPR004038">
    <property type="entry name" value="Ribosomal_eL8/eL30/eS12/Gad45"/>
</dbReference>
<dbReference type="AlphaFoldDB" id="U4KSW1"/>
<dbReference type="KEGG" id="abra:BN85306080"/>
<dbReference type="Pfam" id="PF01248">
    <property type="entry name" value="Ribosomal_L7Ae"/>
    <property type="match status" value="1"/>
</dbReference>
<keyword evidence="2" id="KW-0689">Ribosomal protein</keyword>
<feature type="domain" description="Ribosomal protein eL8/eL30/eS12/Gadd45" evidence="1">
    <location>
        <begin position="5"/>
        <end position="88"/>
    </location>
</feature>
<keyword evidence="3" id="KW-1185">Reference proteome</keyword>
<dbReference type="InterPro" id="IPR029064">
    <property type="entry name" value="Ribosomal_eL30-like_sf"/>
</dbReference>
<evidence type="ECO:0000259" key="1">
    <source>
        <dbReference type="Pfam" id="PF01248"/>
    </source>
</evidence>
<keyword evidence="2" id="KW-0687">Ribonucleoprotein</keyword>
<reference evidence="2 3" key="1">
    <citation type="journal article" date="2013" name="J. Mol. Microbiol. Biotechnol.">
        <title>Analysis of the Complete Genomes of Acholeplasma brassicae , A. palmae and A. laidlawii and Their Comparison to the Obligate Parasites from ' Candidatus Phytoplasma'.</title>
        <authorList>
            <person name="Kube M."/>
            <person name="Siewert C."/>
            <person name="Migdoll A.M."/>
            <person name="Duduk B."/>
            <person name="Holz S."/>
            <person name="Rabus R."/>
            <person name="Seemuller E."/>
            <person name="Mitrovic J."/>
            <person name="Muller I."/>
            <person name="Buttner C."/>
            <person name="Reinhardt R."/>
        </authorList>
    </citation>
    <scope>NUCLEOTIDE SEQUENCE [LARGE SCALE GENOMIC DNA]</scope>
    <source>
        <strain evidence="3">0502</strain>
    </source>
</reference>
<dbReference type="SUPFAM" id="SSF55315">
    <property type="entry name" value="L30e-like"/>
    <property type="match status" value="1"/>
</dbReference>
<sequence length="92" mass="10123">MLKPLGIANSARKLVSGTDFVVDAIRSNKAKLVFLANDASDNTKKKVRDKASFYGVEIIEDFDTNSLSKEIGKKNIKAIAIIDQGFANMFKK</sequence>
<gene>
    <name evidence="2" type="ORF">BN85306080</name>
</gene>
<organism evidence="2 3">
    <name type="scientific">Acholeplasma brassicae</name>
    <dbReference type="NCBI Taxonomy" id="61635"/>
    <lineage>
        <taxon>Bacteria</taxon>
        <taxon>Bacillati</taxon>
        <taxon>Mycoplasmatota</taxon>
        <taxon>Mollicutes</taxon>
        <taxon>Acholeplasmatales</taxon>
        <taxon>Acholeplasmataceae</taxon>
        <taxon>Acholeplasma</taxon>
    </lineage>
</organism>
<name>U4KSW1_9MOLU</name>
<dbReference type="EMBL" id="FO681348">
    <property type="protein sequence ID" value="CCV65629.1"/>
    <property type="molecule type" value="Genomic_DNA"/>
</dbReference>
<protein>
    <submittedName>
        <fullName evidence="2">Ribosomal protein L7Ae/L30e/S12e/Gadd45</fullName>
    </submittedName>
</protein>
<dbReference type="STRING" id="61635.BN85306080"/>
<dbReference type="GO" id="GO:0005840">
    <property type="term" value="C:ribosome"/>
    <property type="evidence" value="ECO:0007669"/>
    <property type="project" value="UniProtKB-KW"/>
</dbReference>
<evidence type="ECO:0000313" key="2">
    <source>
        <dbReference type="EMBL" id="CCV65629.1"/>
    </source>
</evidence>
<proteinExistence type="predicted"/>
<dbReference type="Gene3D" id="3.30.1330.30">
    <property type="match status" value="1"/>
</dbReference>